<sequence>MINSDKILEVLNTSPSVDMLRLRNRDMLIVFLIETFIKGQTVVSSDQIHNQLTDYLDFKQIEQDEDMELEAFDTYEVKARKYIRKWTDSGFLTNYQDDKGEVFYEMSAHASKTIDWLTSLEKKEFVGAESRFKDLFSQLRDLVEFTDDDLQKRVELLEQKKLEIDQQINALHSGDGLKVYENFEIIPRFNQLTQSAKELLSDFKEVEDNFREITRHIYLKHSEGNLTKDHILEFTFDALDELKESQQGKSFYAFWSFLLNPDLQEEWGDLSKSLFNRMEDKEIPVKDFFLKDMKKFLHSSGQKVYKANDKMAEKLGRIIRESEHSKVHVTRNLIHEIKTLLIEIGKKKKKPDVGFMLEAEPTINLPFERKLTFDQTEEITYKNKPKRADTDFLQAENLVRLFGKKRVDREAIRSRIKHVLADKTQASLAEVIELSGGIDDGLPQLFGYLSVSKDFKHTINKDKMERIVFDRKSLKSIHIPEVILTK</sequence>
<accession>A0A1H0IZ02</accession>
<organism evidence="2 3">
    <name type="scientific">Pedobacter steynii</name>
    <dbReference type="NCBI Taxonomy" id="430522"/>
    <lineage>
        <taxon>Bacteria</taxon>
        <taxon>Pseudomonadati</taxon>
        <taxon>Bacteroidota</taxon>
        <taxon>Sphingobacteriia</taxon>
        <taxon>Sphingobacteriales</taxon>
        <taxon>Sphingobacteriaceae</taxon>
        <taxon>Pedobacter</taxon>
    </lineage>
</organism>
<gene>
    <name evidence="2" type="ORF">SAMN05421820_11429</name>
</gene>
<feature type="coiled-coil region" evidence="1">
    <location>
        <begin position="147"/>
        <end position="209"/>
    </location>
</feature>
<evidence type="ECO:0000256" key="1">
    <source>
        <dbReference type="SAM" id="Coils"/>
    </source>
</evidence>
<dbReference type="InterPro" id="IPR021804">
    <property type="entry name" value="DUF3375"/>
</dbReference>
<protein>
    <recommendedName>
        <fullName evidence="4">DUF3375 domain-containing protein</fullName>
    </recommendedName>
</protein>
<reference evidence="3" key="1">
    <citation type="submission" date="2016-10" db="EMBL/GenBank/DDBJ databases">
        <authorList>
            <person name="Varghese N."/>
            <person name="Submissions S."/>
        </authorList>
    </citation>
    <scope>NUCLEOTIDE SEQUENCE [LARGE SCALE GENOMIC DNA]</scope>
    <source>
        <strain evidence="3">DSM 19110</strain>
    </source>
</reference>
<dbReference type="OrthoDB" id="138803at2"/>
<evidence type="ECO:0008006" key="4">
    <source>
        <dbReference type="Google" id="ProtNLM"/>
    </source>
</evidence>
<dbReference type="Proteomes" id="UP000183200">
    <property type="component" value="Unassembled WGS sequence"/>
</dbReference>
<dbReference type="Pfam" id="PF11855">
    <property type="entry name" value="DUF3375"/>
    <property type="match status" value="1"/>
</dbReference>
<dbReference type="EMBL" id="FNGY01000014">
    <property type="protein sequence ID" value="SDO36686.1"/>
    <property type="molecule type" value="Genomic_DNA"/>
</dbReference>
<dbReference type="RefSeq" id="WP_074612442.1">
    <property type="nucleotide sequence ID" value="NZ_FNGY01000014.1"/>
</dbReference>
<evidence type="ECO:0000313" key="3">
    <source>
        <dbReference type="Proteomes" id="UP000183200"/>
    </source>
</evidence>
<proteinExistence type="predicted"/>
<keyword evidence="1" id="KW-0175">Coiled coil</keyword>
<dbReference type="AlphaFoldDB" id="A0A1H0IZ02"/>
<keyword evidence="3" id="KW-1185">Reference proteome</keyword>
<name>A0A1H0IZ02_9SPHI</name>
<evidence type="ECO:0000313" key="2">
    <source>
        <dbReference type="EMBL" id="SDO36686.1"/>
    </source>
</evidence>